<gene>
    <name evidence="2" type="ORF">SAMN05660865_01502</name>
</gene>
<proteinExistence type="predicted"/>
<protein>
    <submittedName>
        <fullName evidence="2">FlgN protein</fullName>
    </submittedName>
</protein>
<dbReference type="InterPro" id="IPR007809">
    <property type="entry name" value="FlgN-like"/>
</dbReference>
<reference evidence="3" key="1">
    <citation type="submission" date="2016-10" db="EMBL/GenBank/DDBJ databases">
        <authorList>
            <person name="Varghese N."/>
            <person name="Submissions S."/>
        </authorList>
    </citation>
    <scope>NUCLEOTIDE SEQUENCE [LARGE SCALE GENOMIC DNA]</scope>
    <source>
        <strain evidence="3">DSM 5463</strain>
    </source>
</reference>
<dbReference type="RefSeq" id="WP_103896440.1">
    <property type="nucleotide sequence ID" value="NZ_FNUK01000020.1"/>
</dbReference>
<dbReference type="AlphaFoldDB" id="A0A1H5WK79"/>
<dbReference type="Pfam" id="PF05130">
    <property type="entry name" value="FlgN"/>
    <property type="match status" value="1"/>
</dbReference>
<keyword evidence="1" id="KW-1005">Bacterial flagellum biogenesis</keyword>
<dbReference type="Proteomes" id="UP000242850">
    <property type="component" value="Unassembled WGS sequence"/>
</dbReference>
<evidence type="ECO:0000313" key="2">
    <source>
        <dbReference type="EMBL" id="SEF99902.1"/>
    </source>
</evidence>
<dbReference type="SUPFAM" id="SSF140566">
    <property type="entry name" value="FlgN-like"/>
    <property type="match status" value="1"/>
</dbReference>
<keyword evidence="3" id="KW-1185">Reference proteome</keyword>
<name>A0A1H5WK79_9CLOT</name>
<dbReference type="InterPro" id="IPR036679">
    <property type="entry name" value="FlgN-like_sf"/>
</dbReference>
<evidence type="ECO:0000313" key="3">
    <source>
        <dbReference type="Proteomes" id="UP000242850"/>
    </source>
</evidence>
<dbReference type="GO" id="GO:0044780">
    <property type="term" value="P:bacterial-type flagellum assembly"/>
    <property type="evidence" value="ECO:0007669"/>
    <property type="project" value="InterPro"/>
</dbReference>
<evidence type="ECO:0000256" key="1">
    <source>
        <dbReference type="ARBA" id="ARBA00022795"/>
    </source>
</evidence>
<organism evidence="2 3">
    <name type="scientific">Caloramator fervidus</name>
    <dbReference type="NCBI Taxonomy" id="29344"/>
    <lineage>
        <taxon>Bacteria</taxon>
        <taxon>Bacillati</taxon>
        <taxon>Bacillota</taxon>
        <taxon>Clostridia</taxon>
        <taxon>Eubacteriales</taxon>
        <taxon>Clostridiaceae</taxon>
        <taxon>Caloramator</taxon>
    </lineage>
</organism>
<sequence length="143" mass="16387">MMEAKDIIFKLLDVLKEYNKLLDIEKEALLKDDGKAIAKLLEKKREIALVLSSLEKKRQEILGEKRLDDLVNEKIISEDIARNLKEIVDIVKEKNETNAILTKQSLSYIRMMNNLLSPSQNVVYKKSGKVDSSPQNNIFNATI</sequence>
<dbReference type="OrthoDB" id="1955067at2"/>
<dbReference type="Gene3D" id="1.20.58.300">
    <property type="entry name" value="FlgN-like"/>
    <property type="match status" value="1"/>
</dbReference>
<dbReference type="EMBL" id="FNUK01000020">
    <property type="protein sequence ID" value="SEF99902.1"/>
    <property type="molecule type" value="Genomic_DNA"/>
</dbReference>
<accession>A0A1H5WK79</accession>